<gene>
    <name evidence="1" type="ORF">HUJ06_020012</name>
</gene>
<dbReference type="Proteomes" id="UP000607653">
    <property type="component" value="Unassembled WGS sequence"/>
</dbReference>
<evidence type="ECO:0000313" key="1">
    <source>
        <dbReference type="EMBL" id="DAD18549.1"/>
    </source>
</evidence>
<name>A0A822XHM4_NELNU</name>
<sequence>MITTPRKAKLHITLIKNLKSLTLAKGVTKREGLKVVCKRLFDSRTRFVVELASGIPNFQQLSSTLLLEVCEEEAIASISHRKSSSKESRRRDSLKSNIVALYIEKELQTRHLEGESSTRQRSCLSKGSSSVAQSALIEMCKW</sequence>
<keyword evidence="2" id="KW-1185">Reference proteome</keyword>
<dbReference type="EMBL" id="DUZY01000001">
    <property type="protein sequence ID" value="DAD18549.1"/>
    <property type="molecule type" value="Genomic_DNA"/>
</dbReference>
<reference evidence="1 2" key="1">
    <citation type="journal article" date="2020" name="Mol. Biol. Evol.">
        <title>Distinct Expression and Methylation Patterns for Genes with Different Fates following a Single Whole-Genome Duplication in Flowering Plants.</title>
        <authorList>
            <person name="Shi T."/>
            <person name="Rahmani R.S."/>
            <person name="Gugger P.F."/>
            <person name="Wang M."/>
            <person name="Li H."/>
            <person name="Zhang Y."/>
            <person name="Li Z."/>
            <person name="Wang Q."/>
            <person name="Van de Peer Y."/>
            <person name="Marchal K."/>
            <person name="Chen J."/>
        </authorList>
    </citation>
    <scope>NUCLEOTIDE SEQUENCE [LARGE SCALE GENOMIC DNA]</scope>
    <source>
        <tissue evidence="1">Leaf</tissue>
    </source>
</reference>
<dbReference type="AlphaFoldDB" id="A0A822XHM4"/>
<evidence type="ECO:0000313" key="2">
    <source>
        <dbReference type="Proteomes" id="UP000607653"/>
    </source>
</evidence>
<protein>
    <submittedName>
        <fullName evidence="1">Uncharacterized protein</fullName>
    </submittedName>
</protein>
<organism evidence="1 2">
    <name type="scientific">Nelumbo nucifera</name>
    <name type="common">Sacred lotus</name>
    <dbReference type="NCBI Taxonomy" id="4432"/>
    <lineage>
        <taxon>Eukaryota</taxon>
        <taxon>Viridiplantae</taxon>
        <taxon>Streptophyta</taxon>
        <taxon>Embryophyta</taxon>
        <taxon>Tracheophyta</taxon>
        <taxon>Spermatophyta</taxon>
        <taxon>Magnoliopsida</taxon>
        <taxon>Proteales</taxon>
        <taxon>Nelumbonaceae</taxon>
        <taxon>Nelumbo</taxon>
    </lineage>
</organism>
<accession>A0A822XHM4</accession>
<comment type="caution">
    <text evidence="1">The sequence shown here is derived from an EMBL/GenBank/DDBJ whole genome shotgun (WGS) entry which is preliminary data.</text>
</comment>
<proteinExistence type="predicted"/>